<evidence type="ECO:0008006" key="3">
    <source>
        <dbReference type="Google" id="ProtNLM"/>
    </source>
</evidence>
<reference evidence="2" key="1">
    <citation type="submission" date="2012-11" db="EMBL/GenBank/DDBJ databases">
        <authorList>
            <person name="Lucero-Rivera Y.E."/>
            <person name="Tovar-Ramirez D."/>
        </authorList>
    </citation>
    <scope>NUCLEOTIDE SEQUENCE</scope>
    <source>
        <tissue evidence="2">Salivary gland</tissue>
    </source>
</reference>
<keyword evidence="1" id="KW-0732">Signal</keyword>
<feature type="signal peptide" evidence="1">
    <location>
        <begin position="1"/>
        <end position="16"/>
    </location>
</feature>
<dbReference type="EMBL" id="GACK01000467">
    <property type="protein sequence ID" value="JAA64567.1"/>
    <property type="molecule type" value="mRNA"/>
</dbReference>
<sequence length="79" mass="7810">MLLLLLLLSPQAELGGREPLGALGACLELGRAELCLREAGRGEGEGSRSRAVDDRSAGTGICAGAGSGGGHGCYGGQRG</sequence>
<protein>
    <recommendedName>
        <fullName evidence="3">Secreted peptide</fullName>
    </recommendedName>
</protein>
<dbReference type="AlphaFoldDB" id="L7ML90"/>
<proteinExistence type="evidence at transcript level"/>
<feature type="non-terminal residue" evidence="2">
    <location>
        <position position="79"/>
    </location>
</feature>
<reference evidence="2" key="2">
    <citation type="journal article" date="2015" name="J. Proteomics">
        <title>Sexual differences in the sialomes of the zebra tick, Rhipicephalus pulchellus.</title>
        <authorList>
            <person name="Tan A.W."/>
            <person name="Francischetti I.M."/>
            <person name="Slovak M."/>
            <person name="Kini R.M."/>
            <person name="Ribeiro J.M."/>
        </authorList>
    </citation>
    <scope>NUCLEOTIDE SEQUENCE</scope>
    <source>
        <tissue evidence="2">Salivary gland</tissue>
    </source>
</reference>
<name>L7ML90_RHIPC</name>
<organism evidence="2">
    <name type="scientific">Rhipicephalus pulchellus</name>
    <name type="common">Yellow backed tick</name>
    <name type="synonym">Dermacentor pulchellus</name>
    <dbReference type="NCBI Taxonomy" id="72859"/>
    <lineage>
        <taxon>Eukaryota</taxon>
        <taxon>Metazoa</taxon>
        <taxon>Ecdysozoa</taxon>
        <taxon>Arthropoda</taxon>
        <taxon>Chelicerata</taxon>
        <taxon>Arachnida</taxon>
        <taxon>Acari</taxon>
        <taxon>Parasitiformes</taxon>
        <taxon>Ixodida</taxon>
        <taxon>Ixodoidea</taxon>
        <taxon>Ixodidae</taxon>
        <taxon>Rhipicephalinae</taxon>
        <taxon>Rhipicephalus</taxon>
        <taxon>Rhipicephalus</taxon>
    </lineage>
</organism>
<accession>L7ML90</accession>
<feature type="chain" id="PRO_5003981636" description="Secreted peptide" evidence="1">
    <location>
        <begin position="17"/>
        <end position="79"/>
    </location>
</feature>
<evidence type="ECO:0000256" key="1">
    <source>
        <dbReference type="SAM" id="SignalP"/>
    </source>
</evidence>
<evidence type="ECO:0000313" key="2">
    <source>
        <dbReference type="EMBL" id="JAA64567.1"/>
    </source>
</evidence>